<protein>
    <recommendedName>
        <fullName evidence="5">BioF2-like acetyltransferase domain-containing protein</fullName>
    </recommendedName>
</protein>
<dbReference type="PANTHER" id="PTHR30098:SF2">
    <property type="entry name" value="LEUCYL_PHENYLALANYL-TRNA--PROTEIN TRANSFERASE"/>
    <property type="match status" value="1"/>
</dbReference>
<keyword evidence="7" id="KW-1185">Reference proteome</keyword>
<gene>
    <name evidence="6" type="ORF">TeGR_g3784</name>
</gene>
<comment type="caution">
    <text evidence="6">The sequence shown here is derived from an EMBL/GenBank/DDBJ whole genome shotgun (WGS) entry which is preliminary data.</text>
</comment>
<sequence length="367" mass="40385">MSGLATPPPPGGKTQTSPPRPPVVAAFDALPEHVRASIRAKQAAKKAKKAKKAKQPRATSPKTNADKSKDAPALPPGQRRSVTAAEYMRAAPHRFKDRQIPPALSSVPLLVNAALSPDSGIEKCGYFQFYGSEAELWEPAFFAFLAHSGFFVITDHKGEPLPELQPFYGVLTEATFEGSRFNRACLAKLGREGGCPYKLVDSAADADRCWRALEDYHVEKHECNWLTRKYLAAMEKASEKRGVNYRLHIVEMQDGDGKVVAAEFGFSCGSVYTSLSGWCERTGDRLGEVQLVLLGRWLFKSGYAFWSLGHCYVPEMQYKQNLGQVIYERAAFLELLEKHSGKFVGGGMERKLGGEVQGRDLLAAGGR</sequence>
<dbReference type="Pfam" id="PF13480">
    <property type="entry name" value="Acetyltransf_6"/>
    <property type="match status" value="1"/>
</dbReference>
<dbReference type="Proteomes" id="UP001165060">
    <property type="component" value="Unassembled WGS sequence"/>
</dbReference>
<dbReference type="InterPro" id="IPR038740">
    <property type="entry name" value="BioF2-like_GNAT_dom"/>
</dbReference>
<evidence type="ECO:0000313" key="7">
    <source>
        <dbReference type="Proteomes" id="UP001165060"/>
    </source>
</evidence>
<feature type="compositionally biased region" description="Basic residues" evidence="4">
    <location>
        <begin position="36"/>
        <end position="55"/>
    </location>
</feature>
<reference evidence="6 7" key="1">
    <citation type="journal article" date="2023" name="Commun. Biol.">
        <title>Genome analysis of Parmales, the sister group of diatoms, reveals the evolutionary specialization of diatoms from phago-mixotrophs to photoautotrophs.</title>
        <authorList>
            <person name="Ban H."/>
            <person name="Sato S."/>
            <person name="Yoshikawa S."/>
            <person name="Yamada K."/>
            <person name="Nakamura Y."/>
            <person name="Ichinomiya M."/>
            <person name="Sato N."/>
            <person name="Blanc-Mathieu R."/>
            <person name="Endo H."/>
            <person name="Kuwata A."/>
            <person name="Ogata H."/>
        </authorList>
    </citation>
    <scope>NUCLEOTIDE SEQUENCE [LARGE SCALE GENOMIC DNA]</scope>
</reference>
<dbReference type="Gene3D" id="3.40.630.70">
    <property type="entry name" value="Leucyl/phenylalanyl-tRNA-protein transferase, C-terminal domain"/>
    <property type="match status" value="1"/>
</dbReference>
<feature type="compositionally biased region" description="Pro residues" evidence="4">
    <location>
        <begin position="1"/>
        <end position="11"/>
    </location>
</feature>
<dbReference type="InterPro" id="IPR004616">
    <property type="entry name" value="Leu/Phe-tRNA_Trfase"/>
</dbReference>
<dbReference type="InterPro" id="IPR042203">
    <property type="entry name" value="Leu/Phe-tRNA_Trfase_C"/>
</dbReference>
<keyword evidence="1" id="KW-0963">Cytoplasm</keyword>
<evidence type="ECO:0000256" key="2">
    <source>
        <dbReference type="ARBA" id="ARBA00022679"/>
    </source>
</evidence>
<feature type="domain" description="BioF2-like acetyltransferase" evidence="5">
    <location>
        <begin position="183"/>
        <end position="285"/>
    </location>
</feature>
<organism evidence="6 7">
    <name type="scientific">Tetraparma gracilis</name>
    <dbReference type="NCBI Taxonomy" id="2962635"/>
    <lineage>
        <taxon>Eukaryota</taxon>
        <taxon>Sar</taxon>
        <taxon>Stramenopiles</taxon>
        <taxon>Ochrophyta</taxon>
        <taxon>Bolidophyceae</taxon>
        <taxon>Parmales</taxon>
        <taxon>Triparmaceae</taxon>
        <taxon>Tetraparma</taxon>
    </lineage>
</organism>
<accession>A0ABQ6MZD2</accession>
<keyword evidence="3" id="KW-0012">Acyltransferase</keyword>
<evidence type="ECO:0000256" key="4">
    <source>
        <dbReference type="SAM" id="MobiDB-lite"/>
    </source>
</evidence>
<proteinExistence type="predicted"/>
<evidence type="ECO:0000313" key="6">
    <source>
        <dbReference type="EMBL" id="GMI35946.1"/>
    </source>
</evidence>
<dbReference type="SUPFAM" id="SSF55729">
    <property type="entry name" value="Acyl-CoA N-acyltransferases (Nat)"/>
    <property type="match status" value="1"/>
</dbReference>
<keyword evidence="2" id="KW-0808">Transferase</keyword>
<dbReference type="PANTHER" id="PTHR30098">
    <property type="entry name" value="LEUCYL/PHENYLALANYL-TRNA--PROTEIN TRANSFERASE"/>
    <property type="match status" value="1"/>
</dbReference>
<evidence type="ECO:0000256" key="1">
    <source>
        <dbReference type="ARBA" id="ARBA00022490"/>
    </source>
</evidence>
<feature type="region of interest" description="Disordered" evidence="4">
    <location>
        <begin position="1"/>
        <end position="81"/>
    </location>
</feature>
<name>A0ABQ6MZD2_9STRA</name>
<evidence type="ECO:0000256" key="3">
    <source>
        <dbReference type="ARBA" id="ARBA00023315"/>
    </source>
</evidence>
<dbReference type="InterPro" id="IPR016181">
    <property type="entry name" value="Acyl_CoA_acyltransferase"/>
</dbReference>
<evidence type="ECO:0000259" key="5">
    <source>
        <dbReference type="Pfam" id="PF13480"/>
    </source>
</evidence>
<dbReference type="EMBL" id="BRYB01000713">
    <property type="protein sequence ID" value="GMI35946.1"/>
    <property type="molecule type" value="Genomic_DNA"/>
</dbReference>